<dbReference type="EMBL" id="KV427618">
    <property type="protein sequence ID" value="KZT07656.1"/>
    <property type="molecule type" value="Genomic_DNA"/>
</dbReference>
<feature type="region of interest" description="Disordered" evidence="1">
    <location>
        <begin position="203"/>
        <end position="234"/>
    </location>
</feature>
<dbReference type="OrthoDB" id="3260134at2759"/>
<evidence type="ECO:0000313" key="3">
    <source>
        <dbReference type="Proteomes" id="UP000076871"/>
    </source>
</evidence>
<gene>
    <name evidence="2" type="ORF">LAESUDRAFT_811915</name>
</gene>
<dbReference type="InParanoid" id="A0A165ES69"/>
<name>A0A165ES69_9APHY</name>
<dbReference type="Proteomes" id="UP000076871">
    <property type="component" value="Unassembled WGS sequence"/>
</dbReference>
<dbReference type="RefSeq" id="XP_040765396.1">
    <property type="nucleotide sequence ID" value="XM_040914357.1"/>
</dbReference>
<evidence type="ECO:0000313" key="2">
    <source>
        <dbReference type="EMBL" id="KZT07656.1"/>
    </source>
</evidence>
<proteinExistence type="predicted"/>
<feature type="compositionally biased region" description="Polar residues" evidence="1">
    <location>
        <begin position="61"/>
        <end position="80"/>
    </location>
</feature>
<protein>
    <submittedName>
        <fullName evidence="2">Uncharacterized protein</fullName>
    </submittedName>
</protein>
<evidence type="ECO:0000256" key="1">
    <source>
        <dbReference type="SAM" id="MobiDB-lite"/>
    </source>
</evidence>
<dbReference type="AlphaFoldDB" id="A0A165ES69"/>
<feature type="compositionally biased region" description="Polar residues" evidence="1">
    <location>
        <begin position="374"/>
        <end position="400"/>
    </location>
</feature>
<reference evidence="2 3" key="1">
    <citation type="journal article" date="2016" name="Mol. Biol. Evol.">
        <title>Comparative Genomics of Early-Diverging Mushroom-Forming Fungi Provides Insights into the Origins of Lignocellulose Decay Capabilities.</title>
        <authorList>
            <person name="Nagy L.G."/>
            <person name="Riley R."/>
            <person name="Tritt A."/>
            <person name="Adam C."/>
            <person name="Daum C."/>
            <person name="Floudas D."/>
            <person name="Sun H."/>
            <person name="Yadav J.S."/>
            <person name="Pangilinan J."/>
            <person name="Larsson K.H."/>
            <person name="Matsuura K."/>
            <person name="Barry K."/>
            <person name="Labutti K."/>
            <person name="Kuo R."/>
            <person name="Ohm R.A."/>
            <person name="Bhattacharya S.S."/>
            <person name="Shirouzu T."/>
            <person name="Yoshinaga Y."/>
            <person name="Martin F.M."/>
            <person name="Grigoriev I.V."/>
            <person name="Hibbett D.S."/>
        </authorList>
    </citation>
    <scope>NUCLEOTIDE SEQUENCE [LARGE SCALE GENOMIC DNA]</scope>
    <source>
        <strain evidence="2 3">93-53</strain>
    </source>
</reference>
<organism evidence="2 3">
    <name type="scientific">Laetiporus sulphureus 93-53</name>
    <dbReference type="NCBI Taxonomy" id="1314785"/>
    <lineage>
        <taxon>Eukaryota</taxon>
        <taxon>Fungi</taxon>
        <taxon>Dikarya</taxon>
        <taxon>Basidiomycota</taxon>
        <taxon>Agaricomycotina</taxon>
        <taxon>Agaricomycetes</taxon>
        <taxon>Polyporales</taxon>
        <taxon>Laetiporus</taxon>
    </lineage>
</organism>
<feature type="compositionally biased region" description="Polar residues" evidence="1">
    <location>
        <begin position="330"/>
        <end position="365"/>
    </location>
</feature>
<feature type="compositionally biased region" description="Polar residues" evidence="1">
    <location>
        <begin position="203"/>
        <end position="232"/>
    </location>
</feature>
<sequence>MAHAESDFEPMPLDSSPMGAQDKFAHIMTEAGRADELVMLDLLSNYEPTRYSFYGYESEKSSPGVNSTLDASQHSVSGSSGRLHAKASDILDSWATGYDGSCSDYHMTKSAYLRSQDSSSPSHILRVPSLLSRGGLGRRRYELSDEDELEPFSPIKASDAGRSLPDYDDFRMPFFSDSPASAVSRSNGYQTRESVILYEGNSSHSDNDISCRTTSQSEPEITAATPNRSSTYPDEDMAEGLSVAVVEQSLSETLGGELFENADPWRALDRVLDVSSERLAGSYPEYSVDLSEMFSADNRAGVGFRGLTTHGTSVKDDSPALQGMPRNGPHSMQTARKQEPPSNATSQTLSSQSARPDSVSASLSDGITPKEACSDSSSPCNSRMQASSNCDQNGNTSSSIEGAHRCPSQNLNEEESVDDVRPPVVCNEPQPNKQLPYDAIAVKCPLELFTPKFGDESTSREIELDGPCLFLNDVASDDD</sequence>
<feature type="region of interest" description="Disordered" evidence="1">
    <location>
        <begin position="59"/>
        <end position="80"/>
    </location>
</feature>
<keyword evidence="3" id="KW-1185">Reference proteome</keyword>
<accession>A0A165ES69</accession>
<feature type="region of interest" description="Disordered" evidence="1">
    <location>
        <begin position="307"/>
        <end position="423"/>
    </location>
</feature>
<dbReference type="GeneID" id="63831384"/>